<keyword evidence="4" id="KW-1185">Reference proteome</keyword>
<protein>
    <submittedName>
        <fullName evidence="1">Uncharacterized protein</fullName>
    </submittedName>
</protein>
<dbReference type="AlphaFoldDB" id="A0A8F5BWF2"/>
<sequence>MLMVLLSLIEGLMGLREEQLLSFYFLSGIWEYSIILN</sequence>
<reference evidence="1 4" key="1">
    <citation type="journal article" date="2021" name="Environ. Microbiol.">
        <title>New insights into the diversity and evolution of the archaeal mobilome from three complete genomes of Saccharolobus shibatae.</title>
        <authorList>
            <person name="Medvedeva S."/>
            <person name="Brandt D."/>
            <person name="Cvirkaite-Krupovic V."/>
            <person name="Liu Y."/>
            <person name="Severinov K."/>
            <person name="Ishino S."/>
            <person name="Ishino Y."/>
            <person name="Prangishvili D."/>
            <person name="Kalinowski J."/>
            <person name="Krupovic M."/>
        </authorList>
    </citation>
    <scope>NUCLEOTIDE SEQUENCE</scope>
    <source>
        <strain evidence="1">BEU9</strain>
        <strain evidence="2 4">S38A</strain>
    </source>
</reference>
<gene>
    <name evidence="1" type="ORF">J5U21_02296</name>
    <name evidence="2" type="ORF">J5U22_02316</name>
</gene>
<accession>A0A8F5BWF2</accession>
<dbReference type="Proteomes" id="UP000694036">
    <property type="component" value="Chromosome"/>
</dbReference>
<evidence type="ECO:0000313" key="2">
    <source>
        <dbReference type="EMBL" id="QXJ35769.1"/>
    </source>
</evidence>
<evidence type="ECO:0000313" key="3">
    <source>
        <dbReference type="Proteomes" id="UP000693941"/>
    </source>
</evidence>
<organism evidence="1 3">
    <name type="scientific">Saccharolobus shibatae</name>
    <dbReference type="NCBI Taxonomy" id="2286"/>
    <lineage>
        <taxon>Archaea</taxon>
        <taxon>Thermoproteota</taxon>
        <taxon>Thermoprotei</taxon>
        <taxon>Sulfolobales</taxon>
        <taxon>Sulfolobaceae</taxon>
        <taxon>Saccharolobus</taxon>
    </lineage>
</organism>
<dbReference type="EMBL" id="CP077715">
    <property type="protein sequence ID" value="QXJ32645.1"/>
    <property type="molecule type" value="Genomic_DNA"/>
</dbReference>
<dbReference type="Proteomes" id="UP000693941">
    <property type="component" value="Chromosome"/>
</dbReference>
<proteinExistence type="predicted"/>
<evidence type="ECO:0000313" key="4">
    <source>
        <dbReference type="Proteomes" id="UP000694036"/>
    </source>
</evidence>
<dbReference type="EMBL" id="CP077713">
    <property type="protein sequence ID" value="QXJ35769.1"/>
    <property type="molecule type" value="Genomic_DNA"/>
</dbReference>
<evidence type="ECO:0000313" key="1">
    <source>
        <dbReference type="EMBL" id="QXJ32645.1"/>
    </source>
</evidence>
<name>A0A8F5BWF2_9CREN</name>